<protein>
    <submittedName>
        <fullName evidence="9">Peptide/nickel transport system permease protein</fullName>
    </submittedName>
</protein>
<feature type="transmembrane region" description="Helical" evidence="7">
    <location>
        <begin position="298"/>
        <end position="320"/>
    </location>
</feature>
<dbReference type="InterPro" id="IPR000515">
    <property type="entry name" value="MetI-like"/>
</dbReference>
<feature type="transmembrane region" description="Helical" evidence="7">
    <location>
        <begin position="138"/>
        <end position="165"/>
    </location>
</feature>
<dbReference type="RefSeq" id="WP_209767823.1">
    <property type="nucleotide sequence ID" value="NZ_JAGINP010000013.1"/>
</dbReference>
<keyword evidence="10" id="KW-1185">Reference proteome</keyword>
<comment type="similarity">
    <text evidence="7">Belongs to the binding-protein-dependent transport system permease family.</text>
</comment>
<dbReference type="SUPFAM" id="SSF161098">
    <property type="entry name" value="MetI-like"/>
    <property type="match status" value="1"/>
</dbReference>
<evidence type="ECO:0000256" key="4">
    <source>
        <dbReference type="ARBA" id="ARBA00022692"/>
    </source>
</evidence>
<proteinExistence type="inferred from homology"/>
<evidence type="ECO:0000256" key="5">
    <source>
        <dbReference type="ARBA" id="ARBA00022989"/>
    </source>
</evidence>
<feature type="transmembrane region" description="Helical" evidence="7">
    <location>
        <begin position="9"/>
        <end position="29"/>
    </location>
</feature>
<keyword evidence="3" id="KW-1003">Cell membrane</keyword>
<evidence type="ECO:0000313" key="9">
    <source>
        <dbReference type="EMBL" id="MBP2293906.1"/>
    </source>
</evidence>
<sequence>MLGYVTRRILIMIPTLLAISAITFVIIQLPPGDYLTSMVNEMQSRGESMDQGRLAMLRETYGLDRPMIEQYALWLAGMLRGDFGYSFEYNMPVSDVVGDRLVLTVVISVATIIFIWGVSFPIGIYSATHQYSLGDYTLTLLGFLGLAVPNFLLALVLLYLANVWFGTSIGGLMDPRFLGQPWSVPKAMSVLEHMWIPVMVIGTAGTAAMIRRLRANLLDELHKPYVVTARAKGLPPGRALWKYPLRVALNPFISDIGNLLPQIVSGAAVVSVVMSLPTTGPMLLQALRSQDMYLAGSFLMFLAVLTVVGVFLSDLALAALDPRIRLGGGSRR</sequence>
<comment type="caution">
    <text evidence="9">The sequence shown here is derived from an EMBL/GenBank/DDBJ whole genome shotgun (WGS) entry which is preliminary data.</text>
</comment>
<feature type="transmembrane region" description="Helical" evidence="7">
    <location>
        <begin position="259"/>
        <end position="278"/>
    </location>
</feature>
<dbReference type="PANTHER" id="PTHR30465">
    <property type="entry name" value="INNER MEMBRANE ABC TRANSPORTER"/>
    <property type="match status" value="1"/>
</dbReference>
<keyword evidence="6 7" id="KW-0472">Membrane</keyword>
<feature type="transmembrane region" description="Helical" evidence="7">
    <location>
        <begin position="101"/>
        <end position="126"/>
    </location>
</feature>
<reference evidence="9 10" key="1">
    <citation type="submission" date="2021-03" db="EMBL/GenBank/DDBJ databases">
        <title>Genomic Encyclopedia of Type Strains, Phase III (KMG-III): the genomes of soil and plant-associated and newly described type strains.</title>
        <authorList>
            <person name="Whitman W."/>
        </authorList>
    </citation>
    <scope>NUCLEOTIDE SEQUENCE [LARGE SCALE GENOMIC DNA]</scope>
    <source>
        <strain evidence="9 10">IMMIB AFH-6</strain>
    </source>
</reference>
<keyword evidence="4 7" id="KW-0812">Transmembrane</keyword>
<evidence type="ECO:0000256" key="6">
    <source>
        <dbReference type="ARBA" id="ARBA00023136"/>
    </source>
</evidence>
<evidence type="ECO:0000256" key="7">
    <source>
        <dbReference type="RuleBase" id="RU363032"/>
    </source>
</evidence>
<dbReference type="Gene3D" id="1.10.3720.10">
    <property type="entry name" value="MetI-like"/>
    <property type="match status" value="1"/>
</dbReference>
<dbReference type="PROSITE" id="PS50928">
    <property type="entry name" value="ABC_TM1"/>
    <property type="match status" value="1"/>
</dbReference>
<name>A0ABS4SMX0_9PROT</name>
<evidence type="ECO:0000259" key="8">
    <source>
        <dbReference type="PROSITE" id="PS50928"/>
    </source>
</evidence>
<evidence type="ECO:0000256" key="3">
    <source>
        <dbReference type="ARBA" id="ARBA00022475"/>
    </source>
</evidence>
<dbReference type="EMBL" id="JAGINP010000013">
    <property type="protein sequence ID" value="MBP2293906.1"/>
    <property type="molecule type" value="Genomic_DNA"/>
</dbReference>
<dbReference type="Pfam" id="PF00528">
    <property type="entry name" value="BPD_transp_1"/>
    <property type="match status" value="1"/>
</dbReference>
<dbReference type="InterPro" id="IPR035906">
    <property type="entry name" value="MetI-like_sf"/>
</dbReference>
<dbReference type="PANTHER" id="PTHR30465:SF43">
    <property type="entry name" value="OLIGOPEPTIDE ABC TRANSPORTER, PERMEASE PROTEIN"/>
    <property type="match status" value="1"/>
</dbReference>
<evidence type="ECO:0000256" key="2">
    <source>
        <dbReference type="ARBA" id="ARBA00022448"/>
    </source>
</evidence>
<keyword evidence="5 7" id="KW-1133">Transmembrane helix</keyword>
<feature type="domain" description="ABC transmembrane type-1" evidence="8">
    <location>
        <begin position="101"/>
        <end position="311"/>
    </location>
</feature>
<evidence type="ECO:0000256" key="1">
    <source>
        <dbReference type="ARBA" id="ARBA00004651"/>
    </source>
</evidence>
<keyword evidence="2 7" id="KW-0813">Transport</keyword>
<organism evidence="9 10">
    <name type="scientific">Azospirillum rugosum</name>
    <dbReference type="NCBI Taxonomy" id="416170"/>
    <lineage>
        <taxon>Bacteria</taxon>
        <taxon>Pseudomonadati</taxon>
        <taxon>Pseudomonadota</taxon>
        <taxon>Alphaproteobacteria</taxon>
        <taxon>Rhodospirillales</taxon>
        <taxon>Azospirillaceae</taxon>
        <taxon>Azospirillum</taxon>
    </lineage>
</organism>
<accession>A0ABS4SMX0</accession>
<dbReference type="Proteomes" id="UP000781958">
    <property type="component" value="Unassembled WGS sequence"/>
</dbReference>
<comment type="subcellular location">
    <subcellularLocation>
        <location evidence="1 7">Cell membrane</location>
        <topology evidence="1 7">Multi-pass membrane protein</topology>
    </subcellularLocation>
</comment>
<dbReference type="Pfam" id="PF19300">
    <property type="entry name" value="BPD_transp_1_N"/>
    <property type="match status" value="1"/>
</dbReference>
<gene>
    <name evidence="9" type="ORF">J2851_003691</name>
</gene>
<dbReference type="InterPro" id="IPR045621">
    <property type="entry name" value="BPD_transp_1_N"/>
</dbReference>
<evidence type="ECO:0000313" key="10">
    <source>
        <dbReference type="Proteomes" id="UP000781958"/>
    </source>
</evidence>
<feature type="transmembrane region" description="Helical" evidence="7">
    <location>
        <begin position="194"/>
        <end position="213"/>
    </location>
</feature>